<proteinExistence type="predicted"/>
<name>A0A4R6ZNU8_9LIST</name>
<comment type="caution">
    <text evidence="2">The sequence shown here is derived from an EMBL/GenBank/DDBJ whole genome shotgun (WGS) entry which is preliminary data.</text>
</comment>
<reference evidence="2 3" key="1">
    <citation type="submission" date="2019-03" db="EMBL/GenBank/DDBJ databases">
        <title>Genomic Encyclopedia of Type Strains, Phase III (KMG-III): the genomes of soil and plant-associated and newly described type strains.</title>
        <authorList>
            <person name="Whitman W."/>
        </authorList>
    </citation>
    <scope>NUCLEOTIDE SEQUENCE [LARGE SCALE GENOMIC DNA]</scope>
    <source>
        <strain evidence="2 3">CECT 7972</strain>
    </source>
</reference>
<organism evidence="2 3">
    <name type="scientific">Listeria rocourtiae</name>
    <dbReference type="NCBI Taxonomy" id="647910"/>
    <lineage>
        <taxon>Bacteria</taxon>
        <taxon>Bacillati</taxon>
        <taxon>Bacillota</taxon>
        <taxon>Bacilli</taxon>
        <taxon>Bacillales</taxon>
        <taxon>Listeriaceae</taxon>
        <taxon>Listeria</taxon>
    </lineage>
</organism>
<dbReference type="Pfam" id="PF06810">
    <property type="entry name" value="Phage_scaffold"/>
    <property type="match status" value="1"/>
</dbReference>
<evidence type="ECO:0000313" key="3">
    <source>
        <dbReference type="Proteomes" id="UP000295558"/>
    </source>
</evidence>
<feature type="region of interest" description="Disordered" evidence="1">
    <location>
        <begin position="23"/>
        <end position="69"/>
    </location>
</feature>
<dbReference type="InterPro" id="IPR009636">
    <property type="entry name" value="SCAF"/>
</dbReference>
<gene>
    <name evidence="2" type="ORF">DFP96_103293</name>
</gene>
<dbReference type="OrthoDB" id="2365850at2"/>
<dbReference type="Proteomes" id="UP000295558">
    <property type="component" value="Unassembled WGS sequence"/>
</dbReference>
<keyword evidence="3" id="KW-1185">Reference proteome</keyword>
<evidence type="ECO:0000256" key="1">
    <source>
        <dbReference type="SAM" id="MobiDB-lite"/>
    </source>
</evidence>
<dbReference type="EMBL" id="SNZK01000003">
    <property type="protein sequence ID" value="TDR54193.1"/>
    <property type="molecule type" value="Genomic_DNA"/>
</dbReference>
<sequence>MKRDFLESLGLDKETIDKVMSEHGKSLTAEKQKVTELEVERDSFKEQLSQRDSDIETLKKDSGTSEELKQQLEKWQGDYDTLKADSEVQLAETKKNAAIDLALTKSGAKNIKAAKALLDLDGLEVTEKGVNGLDEQLKALQENESYLFGESEKATTLQIVTGGNPGQTVVKEGPLGQQMKSEKFNLTKFLTDKGENK</sequence>
<dbReference type="RefSeq" id="WP_133620297.1">
    <property type="nucleotide sequence ID" value="NZ_SNZK01000003.1"/>
</dbReference>
<protein>
    <submittedName>
        <fullName evidence="2">Minor structural protein GP20</fullName>
    </submittedName>
</protein>
<evidence type="ECO:0000313" key="2">
    <source>
        <dbReference type="EMBL" id="TDR54193.1"/>
    </source>
</evidence>
<accession>A0A4R6ZNU8</accession>
<dbReference type="AlphaFoldDB" id="A0A4R6ZNU8"/>